<evidence type="ECO:0000313" key="2">
    <source>
        <dbReference type="Proteomes" id="UP000546213"/>
    </source>
</evidence>
<comment type="caution">
    <text evidence="1">The sequence shown here is derived from an EMBL/GenBank/DDBJ whole genome shotgun (WGS) entry which is preliminary data.</text>
</comment>
<protein>
    <submittedName>
        <fullName evidence="1">Uncharacterized protein</fullName>
    </submittedName>
</protein>
<organism evidence="1 2">
    <name type="scientific">Fusarium pseudocircinatum</name>
    <dbReference type="NCBI Taxonomy" id="56676"/>
    <lineage>
        <taxon>Eukaryota</taxon>
        <taxon>Fungi</taxon>
        <taxon>Dikarya</taxon>
        <taxon>Ascomycota</taxon>
        <taxon>Pezizomycotina</taxon>
        <taxon>Sordariomycetes</taxon>
        <taxon>Hypocreomycetidae</taxon>
        <taxon>Hypocreales</taxon>
        <taxon>Nectriaceae</taxon>
        <taxon>Fusarium</taxon>
        <taxon>Fusarium fujikuroi species complex</taxon>
    </lineage>
</organism>
<dbReference type="Gene3D" id="3.80.10.10">
    <property type="entry name" value="Ribonuclease Inhibitor"/>
    <property type="match status" value="1"/>
</dbReference>
<dbReference type="SUPFAM" id="SSF52047">
    <property type="entry name" value="RNI-like"/>
    <property type="match status" value="1"/>
</dbReference>
<sequence length="614" mass="70048">MNLLSLPPEILEKICKSFCTHWVKALVNLSETCQVLDTFTLPHHYHRIELKSDILYIKAFIAQITGRGQNALNHVRSLSLTYTKAKDACTSFELALRHVPQVQLLHIRLSLKHEIKTLPQTMLKSLRYLHIEQSDKESQHSTLRRQIYELLRMAPKLDTLVVQVAEMSWSFGSGGLENVKCLKIINTLVSPTCLRMILDACSQLESFIFSYSARETIESITPQTLPQALSIRQETLRYVEFYWEPQAVNDSGMEIVGSFKDLVNLETLILGGPGFRFERAEDKKTLKTCLFNLLPQSIRSVIIDSERVSLHEPILALGEAVKQGSFPMLKENSSAEVNTGLPSLARTCRVLNNAATPYIYHNIDAKRWSEQKINEFLKDRRQLHKRCFIRRLTYELDPFPLYTLLYRMPDLELLCLVDRGTFGQTLASEGQKKLHDLRYLHLERGTSSGSTRDLSTLENLFEMAPNINTLVINSGVLEWKTKLRNSPKVPLANLTCLKLYNVSVNLETLERILDNCGPVESFVYGLYQPLVALCQAKQAGSFPELRSFLQANFDISQVPYALGNLSELSERYKVSFKQEARSIFPPPVAARPPRLIHWMRCAESMRDGIFLLVS</sequence>
<proteinExistence type="predicted"/>
<accession>A0A8H5PUN8</accession>
<reference evidence="1 2" key="1">
    <citation type="submission" date="2020-05" db="EMBL/GenBank/DDBJ databases">
        <title>Identification and distribution of gene clusters putatively required for synthesis of sphingolipid metabolism inhibitors in phylogenetically diverse species of the filamentous fungus Fusarium.</title>
        <authorList>
            <person name="Kim H.-S."/>
            <person name="Busman M."/>
            <person name="Brown D.W."/>
            <person name="Divon H."/>
            <person name="Uhlig S."/>
            <person name="Proctor R.H."/>
        </authorList>
    </citation>
    <scope>NUCLEOTIDE SEQUENCE [LARGE SCALE GENOMIC DNA]</scope>
    <source>
        <strain evidence="1 2">NRRL 36939</strain>
    </source>
</reference>
<dbReference type="Proteomes" id="UP000546213">
    <property type="component" value="Unassembled WGS sequence"/>
</dbReference>
<keyword evidence="2" id="KW-1185">Reference proteome</keyword>
<dbReference type="OrthoDB" id="5069382at2759"/>
<name>A0A8H5PUN8_9HYPO</name>
<dbReference type="AlphaFoldDB" id="A0A8H5PUN8"/>
<dbReference type="EMBL" id="JAAOAS010000027">
    <property type="protein sequence ID" value="KAF5603566.1"/>
    <property type="molecule type" value="Genomic_DNA"/>
</dbReference>
<evidence type="ECO:0000313" key="1">
    <source>
        <dbReference type="EMBL" id="KAF5603566.1"/>
    </source>
</evidence>
<dbReference type="InterPro" id="IPR032675">
    <property type="entry name" value="LRR_dom_sf"/>
</dbReference>
<gene>
    <name evidence="1" type="ORF">FPCIR_1308</name>
</gene>